<gene>
    <name evidence="2" type="ORF">JZO85_04170</name>
</gene>
<dbReference type="SUPFAM" id="SSF89796">
    <property type="entry name" value="CoA-transferase family III (CaiB/BaiF)"/>
    <property type="match status" value="1"/>
</dbReference>
<dbReference type="EMBL" id="JAFLVR010000008">
    <property type="protein sequence ID" value="MBO0451451.1"/>
    <property type="molecule type" value="Genomic_DNA"/>
</dbReference>
<keyword evidence="3" id="KW-1185">Reference proteome</keyword>
<dbReference type="RefSeq" id="WP_207107258.1">
    <property type="nucleotide sequence ID" value="NZ_JAFLVR010000008.1"/>
</dbReference>
<evidence type="ECO:0000256" key="1">
    <source>
        <dbReference type="ARBA" id="ARBA00022679"/>
    </source>
</evidence>
<dbReference type="GO" id="GO:0016740">
    <property type="term" value="F:transferase activity"/>
    <property type="evidence" value="ECO:0007669"/>
    <property type="project" value="UniProtKB-KW"/>
</dbReference>
<dbReference type="PANTHER" id="PTHR48207">
    <property type="entry name" value="SUCCINATE--HYDROXYMETHYLGLUTARATE COA-TRANSFERASE"/>
    <property type="match status" value="1"/>
</dbReference>
<dbReference type="InterPro" id="IPR050483">
    <property type="entry name" value="CoA-transferase_III_domain"/>
</dbReference>
<keyword evidence="1 2" id="KW-0808">Transferase</keyword>
<sequence length="380" mass="41834">MNKPLEGIRVLDCSQFLSAPSAGLKIADLGAEVIKVEKKGSGDICRQLYVSNFKIDNDSSLFHAINRNKQGLELNLKEASAQQSFQALVKTADVVLVNFRPSVAKKLKLDADSIHQINPKIVYGEITGYGEASPWSSWPGQDLLVQGMSGICYLNGDKEQAPLPFGLSMADLAAGEHLCQGVLAGIFNAQQTGKGCVIQTELLTSLMDLQFESFTTFLNNGNELPVRSGFHNANPYIDAPYGIYETKNGHLAIAMCPIEKLAELLDYPELTAFMASHSVEHDSDEIKRMLQAKLITQTTEDWLAILEPADIWCTKVLDWQQMEQAGLFEELHMKQTIISSDGTPFYTTRCPIRINGEIFTSPKGAPTLGEDNLNFGIKET</sequence>
<dbReference type="InterPro" id="IPR023606">
    <property type="entry name" value="CoA-Trfase_III_dom_1_sf"/>
</dbReference>
<dbReference type="PANTHER" id="PTHR48207:SF4">
    <property type="entry name" value="BLL6097 PROTEIN"/>
    <property type="match status" value="1"/>
</dbReference>
<accession>A0ABS3HDC0</accession>
<dbReference type="InterPro" id="IPR044855">
    <property type="entry name" value="CoA-Trfase_III_dom3_sf"/>
</dbReference>
<reference evidence="2 3" key="1">
    <citation type="submission" date="2021-03" db="EMBL/GenBank/DDBJ databases">
        <title>Enterococcal diversity collection.</title>
        <authorList>
            <person name="Gilmore M.S."/>
            <person name="Schwartzman J."/>
            <person name="Van Tyne D."/>
            <person name="Martin M."/>
            <person name="Earl A.M."/>
            <person name="Manson A.L."/>
            <person name="Straub T."/>
            <person name="Salamzade R."/>
            <person name="Saavedra J."/>
            <person name="Lebreton F."/>
            <person name="Prichula J."/>
            <person name="Schaufler K."/>
            <person name="Gaca A."/>
            <person name="Sgardioli B."/>
            <person name="Wagenaar J."/>
            <person name="Strong T."/>
        </authorList>
    </citation>
    <scope>NUCLEOTIDE SEQUENCE [LARGE SCALE GENOMIC DNA]</scope>
    <source>
        <strain evidence="2 3">MJM16</strain>
    </source>
</reference>
<protein>
    <submittedName>
        <fullName evidence="2">CoA transferase</fullName>
    </submittedName>
</protein>
<organism evidence="2 3">
    <name type="scientific">Candidatus Enterococcus murrayae</name>
    <dbReference type="NCBI Taxonomy" id="2815321"/>
    <lineage>
        <taxon>Bacteria</taxon>
        <taxon>Bacillati</taxon>
        <taxon>Bacillota</taxon>
        <taxon>Bacilli</taxon>
        <taxon>Lactobacillales</taxon>
        <taxon>Enterococcaceae</taxon>
        <taxon>Enterococcus</taxon>
    </lineage>
</organism>
<dbReference type="Gene3D" id="3.30.1540.10">
    <property type="entry name" value="formyl-coa transferase, domain 3"/>
    <property type="match status" value="1"/>
</dbReference>
<dbReference type="InterPro" id="IPR003673">
    <property type="entry name" value="CoA-Trfase_fam_III"/>
</dbReference>
<evidence type="ECO:0000313" key="3">
    <source>
        <dbReference type="Proteomes" id="UP000664495"/>
    </source>
</evidence>
<evidence type="ECO:0000313" key="2">
    <source>
        <dbReference type="EMBL" id="MBO0451451.1"/>
    </source>
</evidence>
<dbReference type="Pfam" id="PF02515">
    <property type="entry name" value="CoA_transf_3"/>
    <property type="match status" value="1"/>
</dbReference>
<comment type="caution">
    <text evidence="2">The sequence shown here is derived from an EMBL/GenBank/DDBJ whole genome shotgun (WGS) entry which is preliminary data.</text>
</comment>
<proteinExistence type="predicted"/>
<dbReference type="Proteomes" id="UP000664495">
    <property type="component" value="Unassembled WGS sequence"/>
</dbReference>
<dbReference type="Gene3D" id="3.40.50.10540">
    <property type="entry name" value="Crotonobetainyl-coa:carnitine coa-transferase, domain 1"/>
    <property type="match status" value="1"/>
</dbReference>
<name>A0ABS3HDC0_9ENTE</name>